<reference evidence="7 8" key="1">
    <citation type="submission" date="2016-10" db="EMBL/GenBank/DDBJ databases">
        <title>The whole genome sequencing and assembly of Bacillus simplex DSM 1321 strain.</title>
        <authorList>
            <person name="Park M.-K."/>
            <person name="Lee Y.-J."/>
            <person name="Yi H."/>
            <person name="Bahn Y.-S."/>
            <person name="Kim J.F."/>
            <person name="Lee D.-W."/>
        </authorList>
    </citation>
    <scope>NUCLEOTIDE SEQUENCE [LARGE SCALE GENOMIC DNA]</scope>
    <source>
        <strain evidence="7 8">DSM 1321</strain>
    </source>
</reference>
<evidence type="ECO:0000256" key="2">
    <source>
        <dbReference type="ARBA" id="ARBA00005689"/>
    </source>
</evidence>
<evidence type="ECO:0000259" key="5">
    <source>
        <dbReference type="SMART" id="SM01002"/>
    </source>
</evidence>
<dbReference type="GO" id="GO:0042853">
    <property type="term" value="P:L-alanine catabolic process"/>
    <property type="evidence" value="ECO:0007669"/>
    <property type="project" value="InterPro"/>
</dbReference>
<comment type="similarity">
    <text evidence="2">Belongs to the AlaDH/PNT family.</text>
</comment>
<dbReference type="InterPro" id="IPR036291">
    <property type="entry name" value="NAD(P)-bd_dom_sf"/>
</dbReference>
<organism evidence="7 8">
    <name type="scientific">Peribacillus simplex NBRC 15720 = DSM 1321</name>
    <dbReference type="NCBI Taxonomy" id="1349754"/>
    <lineage>
        <taxon>Bacteria</taxon>
        <taxon>Bacillati</taxon>
        <taxon>Bacillota</taxon>
        <taxon>Bacilli</taxon>
        <taxon>Bacillales</taxon>
        <taxon>Bacillaceae</taxon>
        <taxon>Peribacillus</taxon>
    </lineage>
</organism>
<dbReference type="OrthoDB" id="9804592at2"/>
<dbReference type="InterPro" id="IPR007698">
    <property type="entry name" value="AlaDH/PNT_NAD(H)-bd"/>
</dbReference>
<dbReference type="GO" id="GO:0000286">
    <property type="term" value="F:alanine dehydrogenase activity"/>
    <property type="evidence" value="ECO:0007669"/>
    <property type="project" value="UniProtKB-EC"/>
</dbReference>
<dbReference type="PANTHER" id="PTHR42795:SF1">
    <property type="entry name" value="ALANINE DEHYDROGENASE"/>
    <property type="match status" value="1"/>
</dbReference>
<dbReference type="SMART" id="SM01002">
    <property type="entry name" value="AlaDh_PNT_C"/>
    <property type="match status" value="1"/>
</dbReference>
<protein>
    <recommendedName>
        <fullName evidence="3">alanine dehydrogenase</fullName>
        <ecNumber evidence="3">1.4.1.1</ecNumber>
    </recommendedName>
</protein>
<evidence type="ECO:0000256" key="3">
    <source>
        <dbReference type="ARBA" id="ARBA00012897"/>
    </source>
</evidence>
<dbReference type="EC" id="1.4.1.1" evidence="3"/>
<dbReference type="Pfam" id="PF05222">
    <property type="entry name" value="AlaDh_PNT_N"/>
    <property type="match status" value="1"/>
</dbReference>
<feature type="domain" description="Alanine dehydrogenase/pyridine nucleotide transhydrogenase NAD(H)-binding" evidence="5">
    <location>
        <begin position="151"/>
        <end position="296"/>
    </location>
</feature>
<dbReference type="PANTHER" id="PTHR42795">
    <property type="entry name" value="ALANINE DEHYDROGENASE"/>
    <property type="match status" value="1"/>
</dbReference>
<dbReference type="SUPFAM" id="SSF52283">
    <property type="entry name" value="Formate/glycerate dehydrogenase catalytic domain-like"/>
    <property type="match status" value="1"/>
</dbReference>
<dbReference type="SUPFAM" id="SSF51735">
    <property type="entry name" value="NAD(P)-binding Rossmann-fold domains"/>
    <property type="match status" value="1"/>
</dbReference>
<dbReference type="EMBL" id="CP017704">
    <property type="protein sequence ID" value="ASS95792.1"/>
    <property type="molecule type" value="Genomic_DNA"/>
</dbReference>
<dbReference type="InterPro" id="IPR008141">
    <property type="entry name" value="Ala_DH"/>
</dbReference>
<name>A0A223EKL4_9BACI</name>
<comment type="pathway">
    <text evidence="1">Amino-acid degradation; L-alanine degradation via dehydrogenase pathway; NH(3) and pyruvate from L-alanine: step 1/1.</text>
</comment>
<sequence length="373" mass="41333">MIVGVPKELKTAETRVGLNPTWVKKLTTFGHEVLIQSMAGEASGFCDEKYVLAGAKIVNTIDEIYEKAEFVVKVKELQPYEYGLLKENQMIMAWFHLAEDVNHEMTQALLDKKAISLSMELIVLPDGTRPTIKPMSEIAGTLAMLEAVKYAQYGYGGKGILLRKLAGLPSSNVLILGGGNAGLNTAQVAVGLGLNVTIMEASMKRIDYLNNQLPQVDILCWDKDMMFEELIQSDVLINTIYPMPGVTEALITREMVSKMKPNSIIIDIAGTGIIETSRYTTLEDPVYYEQEVLHYCVPNMPALCPQTSTNMMLMTTGPYIMNIANNGLKEVIENDVIVRNCISTLNGEIVHHEVGINHNMPYTDIKTELLLSK</sequence>
<proteinExistence type="inferred from homology"/>
<evidence type="ECO:0000256" key="1">
    <source>
        <dbReference type="ARBA" id="ARBA00005206"/>
    </source>
</evidence>
<dbReference type="SMART" id="SM01003">
    <property type="entry name" value="AlaDh_PNT_N"/>
    <property type="match status" value="1"/>
</dbReference>
<dbReference type="RefSeq" id="WP_063232617.1">
    <property type="nucleotide sequence ID" value="NZ_BCVO01000003.1"/>
</dbReference>
<dbReference type="AlphaFoldDB" id="A0A223EKL4"/>
<evidence type="ECO:0000313" key="7">
    <source>
        <dbReference type="EMBL" id="ASS95792.1"/>
    </source>
</evidence>
<dbReference type="GeneID" id="56474840"/>
<gene>
    <name evidence="7" type="ORF">BS1321_18915</name>
</gene>
<evidence type="ECO:0000259" key="6">
    <source>
        <dbReference type="SMART" id="SM01003"/>
    </source>
</evidence>
<accession>A0A223EKL4</accession>
<dbReference type="Pfam" id="PF01262">
    <property type="entry name" value="AlaDh_PNT_C"/>
    <property type="match status" value="1"/>
</dbReference>
<dbReference type="Proteomes" id="UP000214618">
    <property type="component" value="Chromosome"/>
</dbReference>
<dbReference type="InterPro" id="IPR007886">
    <property type="entry name" value="AlaDH/PNT_N"/>
</dbReference>
<evidence type="ECO:0000256" key="4">
    <source>
        <dbReference type="ARBA" id="ARBA00023002"/>
    </source>
</evidence>
<feature type="domain" description="Alanine dehydrogenase/pyridine nucleotide transhydrogenase N-terminal" evidence="6">
    <location>
        <begin position="4"/>
        <end position="139"/>
    </location>
</feature>
<dbReference type="GO" id="GO:0005886">
    <property type="term" value="C:plasma membrane"/>
    <property type="evidence" value="ECO:0007669"/>
    <property type="project" value="TreeGrafter"/>
</dbReference>
<evidence type="ECO:0000313" key="8">
    <source>
        <dbReference type="Proteomes" id="UP000214618"/>
    </source>
</evidence>
<dbReference type="Gene3D" id="3.40.50.720">
    <property type="entry name" value="NAD(P)-binding Rossmann-like Domain"/>
    <property type="match status" value="2"/>
</dbReference>
<keyword evidence="4" id="KW-0560">Oxidoreductase</keyword>
<dbReference type="CDD" id="cd05305">
    <property type="entry name" value="L-AlaDH"/>
    <property type="match status" value="1"/>
</dbReference>